<reference evidence="2 3" key="1">
    <citation type="submission" date="2024-08" db="EMBL/GenBank/DDBJ databases">
        <title>Genome sequence of Streptomyces aureus CACIA-1.46HGO.</title>
        <authorList>
            <person name="Evangelista-Martinez Z."/>
        </authorList>
    </citation>
    <scope>NUCLEOTIDE SEQUENCE [LARGE SCALE GENOMIC DNA]</scope>
    <source>
        <strain evidence="2 3">CACIA-1.46HGO</strain>
    </source>
</reference>
<name>A0ABV4SIV9_9ACTN</name>
<organism evidence="2 3">
    <name type="scientific">Streptomyces aureus</name>
    <dbReference type="NCBI Taxonomy" id="193461"/>
    <lineage>
        <taxon>Bacteria</taxon>
        <taxon>Bacillati</taxon>
        <taxon>Actinomycetota</taxon>
        <taxon>Actinomycetes</taxon>
        <taxon>Kitasatosporales</taxon>
        <taxon>Streptomycetaceae</taxon>
        <taxon>Streptomyces</taxon>
    </lineage>
</organism>
<sequence length="89" mass="9802">MRNTPATPRAAARGSAGAVDEHRQGQAYPYREAESFEDEHGMIHRDIPNIRPVSGQEVKKSTARSSPPNGRPNVTYWSVLTGHNILHGL</sequence>
<feature type="region of interest" description="Disordered" evidence="1">
    <location>
        <begin position="1"/>
        <end position="30"/>
    </location>
</feature>
<gene>
    <name evidence="2" type="ORF">ACEG43_16870</name>
</gene>
<proteinExistence type="predicted"/>
<evidence type="ECO:0000313" key="3">
    <source>
        <dbReference type="Proteomes" id="UP001571476"/>
    </source>
</evidence>
<keyword evidence="3" id="KW-1185">Reference proteome</keyword>
<dbReference type="Proteomes" id="UP001571476">
    <property type="component" value="Unassembled WGS sequence"/>
</dbReference>
<accession>A0ABV4SIV9</accession>
<feature type="compositionally biased region" description="Low complexity" evidence="1">
    <location>
        <begin position="1"/>
        <end position="18"/>
    </location>
</feature>
<evidence type="ECO:0000256" key="1">
    <source>
        <dbReference type="SAM" id="MobiDB-lite"/>
    </source>
</evidence>
<evidence type="ECO:0000313" key="2">
    <source>
        <dbReference type="EMBL" id="MFA3837827.1"/>
    </source>
</evidence>
<feature type="region of interest" description="Disordered" evidence="1">
    <location>
        <begin position="43"/>
        <end position="75"/>
    </location>
</feature>
<dbReference type="EMBL" id="JBGOSP010000007">
    <property type="protein sequence ID" value="MFA3837827.1"/>
    <property type="molecule type" value="Genomic_DNA"/>
</dbReference>
<comment type="caution">
    <text evidence="2">The sequence shown here is derived from an EMBL/GenBank/DDBJ whole genome shotgun (WGS) entry which is preliminary data.</text>
</comment>
<protein>
    <submittedName>
        <fullName evidence="2">Uncharacterized protein</fullName>
    </submittedName>
</protein>